<dbReference type="PATRIC" id="fig|1768241.3.peg.3894"/>
<comment type="caution">
    <text evidence="1">The sequence shown here is derived from an EMBL/GenBank/DDBJ whole genome shotgun (WGS) entry which is preliminary data.</text>
</comment>
<dbReference type="EMBL" id="LPUY01000096">
    <property type="protein sequence ID" value="KUP91396.1"/>
    <property type="molecule type" value="Genomic_DNA"/>
</dbReference>
<organism evidence="1 2">
    <name type="scientific">Tritonibacter horizontis</name>
    <dbReference type="NCBI Taxonomy" id="1768241"/>
    <lineage>
        <taxon>Bacteria</taxon>
        <taxon>Pseudomonadati</taxon>
        <taxon>Pseudomonadota</taxon>
        <taxon>Alphaproteobacteria</taxon>
        <taxon>Rhodobacterales</taxon>
        <taxon>Paracoccaceae</taxon>
        <taxon>Tritonibacter</taxon>
    </lineage>
</organism>
<keyword evidence="2" id="KW-1185">Reference proteome</keyword>
<evidence type="ECO:0000313" key="1">
    <source>
        <dbReference type="EMBL" id="KUP91396.1"/>
    </source>
</evidence>
<gene>
    <name evidence="1" type="ORF">TRIHO_37320</name>
</gene>
<name>A0A132BT60_9RHOB</name>
<reference evidence="1 2" key="1">
    <citation type="submission" date="2015-12" db="EMBL/GenBank/DDBJ databases">
        <title>Genome sequence of the marine Rhodobacteraceae strain O3.65, Candidatus Tritonibacter horizontis.</title>
        <authorList>
            <person name="Poehlein A."/>
            <person name="Giebel H.A."/>
            <person name="Voget S."/>
            <person name="Brinkhoff T."/>
        </authorList>
    </citation>
    <scope>NUCLEOTIDE SEQUENCE [LARGE SCALE GENOMIC DNA]</scope>
    <source>
        <strain evidence="1 2">O3.65</strain>
    </source>
</reference>
<dbReference type="AlphaFoldDB" id="A0A132BT60"/>
<proteinExistence type="predicted"/>
<dbReference type="RefSeq" id="WP_040179869.1">
    <property type="nucleotide sequence ID" value="NZ_LPUY01000096.1"/>
</dbReference>
<protein>
    <submittedName>
        <fullName evidence="1">Uncharacterized protein</fullName>
    </submittedName>
</protein>
<sequence length="89" mass="9974">MKEIFNVGETILLDGAPLALVTPDGVKAWIEDGVQHSFRYDQVRDPLSGEMKYRCLYEKYGSDMPFVLVGNPDSEEGAHVILFDQKPDA</sequence>
<accession>A0A132BT60</accession>
<dbReference type="OrthoDB" id="7744179at2"/>
<dbReference type="Proteomes" id="UP000068382">
    <property type="component" value="Unassembled WGS sequence"/>
</dbReference>
<evidence type="ECO:0000313" key="2">
    <source>
        <dbReference type="Proteomes" id="UP000068382"/>
    </source>
</evidence>